<dbReference type="Gene3D" id="3.30.200.20">
    <property type="entry name" value="Phosphorylase Kinase, domain 1"/>
    <property type="match status" value="1"/>
</dbReference>
<evidence type="ECO:0000259" key="1">
    <source>
        <dbReference type="Pfam" id="PF01636"/>
    </source>
</evidence>
<dbReference type="Proteomes" id="UP001177120">
    <property type="component" value="Unassembled WGS sequence"/>
</dbReference>
<dbReference type="InterPro" id="IPR002575">
    <property type="entry name" value="Aminoglycoside_PTrfase"/>
</dbReference>
<dbReference type="InterPro" id="IPR011009">
    <property type="entry name" value="Kinase-like_dom_sf"/>
</dbReference>
<dbReference type="InterPro" id="IPR047175">
    <property type="entry name" value="CotS-like"/>
</dbReference>
<dbReference type="SUPFAM" id="SSF56112">
    <property type="entry name" value="Protein kinase-like (PK-like)"/>
    <property type="match status" value="1"/>
</dbReference>
<reference evidence="2" key="1">
    <citation type="journal article" date="2024" name="Int. J. Syst. Evol. Microbiol.">
        <title>Polycladomyces zharkentensis sp. nov., a novel thermophilic cellulose- and starch-degrading member of the Bacillota from a geothermal aquifer in Kazakhstan.</title>
        <authorList>
            <person name="Mashzhan A."/>
            <person name="Kistaubayeva A."/>
            <person name="Javier-Lopez R."/>
            <person name="Bissenova U."/>
            <person name="Bissenbay A."/>
            <person name="Birkeland N.K."/>
        </authorList>
    </citation>
    <scope>NUCLEOTIDE SEQUENCE</scope>
    <source>
        <strain evidence="2">ZKZ2T</strain>
    </source>
</reference>
<proteinExistence type="predicted"/>
<gene>
    <name evidence="2" type="ORF">JQC72_11840</name>
</gene>
<name>A0ABS2WL41_9BACL</name>
<evidence type="ECO:0000313" key="2">
    <source>
        <dbReference type="EMBL" id="MBN2910193.1"/>
    </source>
</evidence>
<keyword evidence="3" id="KW-1185">Reference proteome</keyword>
<sequence>MRIHLPEERAVLEQVFERYGWVPLQVRPVEGVLRVQTEDGIFALKKSSCSADRLAWLHKVMETVHAKGQEIFLPWVNTSDGEPFVQTTDAVWYATPWVESDAGLRETVPIEELPTMLAHIHRSAFPVVGKQSEQKQVIDAERLQVWKDKLEKLCEYREVMESRTFRSPFDHAFAADAEYVDKALRFAVKGMEKFMQSDKGIAPRYTLCHGRIHPSNLLKKDDGWVWIDWDHAAVDSPVRDLGAFFRRFSQRLDHEKEPQFYLTRYEERWKLSGKEKKLLALYLAYPERPLRLLARYYEMPDRIEETIAIRRWEEEIAHLRWLQSLIRSLWPSKKGSGRKTRKTGVVLTRAKKVDTQ</sequence>
<comment type="caution">
    <text evidence="2">The sequence shown here is derived from an EMBL/GenBank/DDBJ whole genome shotgun (WGS) entry which is preliminary data.</text>
</comment>
<dbReference type="Pfam" id="PF01636">
    <property type="entry name" value="APH"/>
    <property type="match status" value="1"/>
</dbReference>
<organism evidence="2 3">
    <name type="scientific">Polycladomyces zharkentensis</name>
    <dbReference type="NCBI Taxonomy" id="2807616"/>
    <lineage>
        <taxon>Bacteria</taxon>
        <taxon>Bacillati</taxon>
        <taxon>Bacillota</taxon>
        <taxon>Bacilli</taxon>
        <taxon>Bacillales</taxon>
        <taxon>Thermoactinomycetaceae</taxon>
        <taxon>Polycladomyces</taxon>
    </lineage>
</organism>
<dbReference type="PANTHER" id="PTHR39179">
    <property type="entry name" value="SPORE COAT PROTEIN I"/>
    <property type="match status" value="1"/>
</dbReference>
<dbReference type="Gene3D" id="3.90.1200.10">
    <property type="match status" value="1"/>
</dbReference>
<accession>A0ABS2WL41</accession>
<dbReference type="EMBL" id="JAFHAP010000010">
    <property type="protein sequence ID" value="MBN2910193.1"/>
    <property type="molecule type" value="Genomic_DNA"/>
</dbReference>
<dbReference type="RefSeq" id="WP_205495898.1">
    <property type="nucleotide sequence ID" value="NZ_JAFHAP010000010.1"/>
</dbReference>
<protein>
    <submittedName>
        <fullName evidence="2">Phosphotransferase</fullName>
    </submittedName>
</protein>
<evidence type="ECO:0000313" key="3">
    <source>
        <dbReference type="Proteomes" id="UP001177120"/>
    </source>
</evidence>
<dbReference type="PANTHER" id="PTHR39179:SF3">
    <property type="entry name" value="COTS-RELATED PROTEIN"/>
    <property type="match status" value="1"/>
</dbReference>
<feature type="domain" description="Aminoglycoside phosphotransferase" evidence="1">
    <location>
        <begin position="34"/>
        <end position="253"/>
    </location>
</feature>